<organism evidence="1 2">
    <name type="scientific">Chitinophaga chungangae</name>
    <dbReference type="NCBI Taxonomy" id="2821488"/>
    <lineage>
        <taxon>Bacteria</taxon>
        <taxon>Pseudomonadati</taxon>
        <taxon>Bacteroidota</taxon>
        <taxon>Chitinophagia</taxon>
        <taxon>Chitinophagales</taxon>
        <taxon>Chitinophagaceae</taxon>
        <taxon>Chitinophaga</taxon>
    </lineage>
</organism>
<proteinExistence type="predicted"/>
<dbReference type="EMBL" id="JAGHKP010000003">
    <property type="protein sequence ID" value="MBO9154430.1"/>
    <property type="molecule type" value="Genomic_DNA"/>
</dbReference>
<protein>
    <submittedName>
        <fullName evidence="1">Uncharacterized protein</fullName>
    </submittedName>
</protein>
<evidence type="ECO:0000313" key="2">
    <source>
        <dbReference type="Proteomes" id="UP000679126"/>
    </source>
</evidence>
<dbReference type="RefSeq" id="WP_209147547.1">
    <property type="nucleotide sequence ID" value="NZ_JAGHKP010000003.1"/>
</dbReference>
<reference evidence="2" key="1">
    <citation type="submission" date="2021-03" db="EMBL/GenBank/DDBJ databases">
        <title>Assistant Professor.</title>
        <authorList>
            <person name="Huq M.A."/>
        </authorList>
    </citation>
    <scope>NUCLEOTIDE SEQUENCE [LARGE SCALE GENOMIC DNA]</scope>
    <source>
        <strain evidence="2">MAH-28</strain>
    </source>
</reference>
<comment type="caution">
    <text evidence="1">The sequence shown here is derived from an EMBL/GenBank/DDBJ whole genome shotgun (WGS) entry which is preliminary data.</text>
</comment>
<name>A0ABS3YIB1_9BACT</name>
<accession>A0ABS3YIB1</accession>
<evidence type="ECO:0000313" key="1">
    <source>
        <dbReference type="EMBL" id="MBO9154430.1"/>
    </source>
</evidence>
<dbReference type="Proteomes" id="UP000679126">
    <property type="component" value="Unassembled WGS sequence"/>
</dbReference>
<keyword evidence="2" id="KW-1185">Reference proteome</keyword>
<sequence>MARQTGLIKLKGSIGNVTFYTTVAGDLARQKGGVDAERIATDPAFQRTRENGSEFGRAGLAAQFLPAFPS</sequence>
<gene>
    <name evidence="1" type="ORF">J7I43_19550</name>
</gene>